<gene>
    <name evidence="1" type="ORF">F2Q69_00029061</name>
</gene>
<evidence type="ECO:0000313" key="1">
    <source>
        <dbReference type="EMBL" id="KAF3584821.1"/>
    </source>
</evidence>
<dbReference type="AlphaFoldDB" id="A0A8S9RU42"/>
<comment type="caution">
    <text evidence="1">The sequence shown here is derived from an EMBL/GenBank/DDBJ whole genome shotgun (WGS) entry which is preliminary data.</text>
</comment>
<evidence type="ECO:0000313" key="2">
    <source>
        <dbReference type="Proteomes" id="UP000712600"/>
    </source>
</evidence>
<proteinExistence type="predicted"/>
<organism evidence="1 2">
    <name type="scientific">Brassica cretica</name>
    <name type="common">Mustard</name>
    <dbReference type="NCBI Taxonomy" id="69181"/>
    <lineage>
        <taxon>Eukaryota</taxon>
        <taxon>Viridiplantae</taxon>
        <taxon>Streptophyta</taxon>
        <taxon>Embryophyta</taxon>
        <taxon>Tracheophyta</taxon>
        <taxon>Spermatophyta</taxon>
        <taxon>Magnoliopsida</taxon>
        <taxon>eudicotyledons</taxon>
        <taxon>Gunneridae</taxon>
        <taxon>Pentapetalae</taxon>
        <taxon>rosids</taxon>
        <taxon>malvids</taxon>
        <taxon>Brassicales</taxon>
        <taxon>Brassicaceae</taxon>
        <taxon>Brassiceae</taxon>
        <taxon>Brassica</taxon>
    </lineage>
</organism>
<dbReference type="EMBL" id="QGKX02000088">
    <property type="protein sequence ID" value="KAF3584821.1"/>
    <property type="molecule type" value="Genomic_DNA"/>
</dbReference>
<sequence length="84" mass="9516">MPSQSRTCRYVHAVGVTYRIREMEKVRRSHRITNTGADPPPLLRAVSHGRATHVHGIVDPLSRNFSEKVMCTFCYFLGGKLGFN</sequence>
<name>A0A8S9RU42_BRACR</name>
<protein>
    <submittedName>
        <fullName evidence="1">Uncharacterized protein</fullName>
    </submittedName>
</protein>
<accession>A0A8S9RU42</accession>
<dbReference type="Proteomes" id="UP000712600">
    <property type="component" value="Unassembled WGS sequence"/>
</dbReference>
<reference evidence="1" key="1">
    <citation type="submission" date="2019-12" db="EMBL/GenBank/DDBJ databases">
        <title>Genome sequencing and annotation of Brassica cretica.</title>
        <authorList>
            <person name="Studholme D.J."/>
            <person name="Sarris P."/>
        </authorList>
    </citation>
    <scope>NUCLEOTIDE SEQUENCE</scope>
    <source>
        <strain evidence="1">PFS-109/04</strain>
        <tissue evidence="1">Leaf</tissue>
    </source>
</reference>